<protein>
    <submittedName>
        <fullName evidence="2">Uncharacterized protein</fullName>
    </submittedName>
</protein>
<feature type="transmembrane region" description="Helical" evidence="1">
    <location>
        <begin position="6"/>
        <end position="28"/>
    </location>
</feature>
<evidence type="ECO:0000313" key="2">
    <source>
        <dbReference type="EMBL" id="CAJ1953817.1"/>
    </source>
</evidence>
<evidence type="ECO:0000256" key="1">
    <source>
        <dbReference type="SAM" id="Phobius"/>
    </source>
</evidence>
<name>A0AAD2FUT6_9STRA</name>
<keyword evidence="3" id="KW-1185">Reference proteome</keyword>
<dbReference type="Proteomes" id="UP001295423">
    <property type="component" value="Unassembled WGS sequence"/>
</dbReference>
<sequence>MSKPPTSVAGLACVVMVTPPMVTWLAWFRAGIVPSGGFRTCGGLVLAREPALVAGCWRVSSRSSERSLRG</sequence>
<accession>A0AAD2FUT6</accession>
<dbReference type="AlphaFoldDB" id="A0AAD2FUT6"/>
<reference evidence="2" key="1">
    <citation type="submission" date="2023-08" db="EMBL/GenBank/DDBJ databases">
        <authorList>
            <person name="Audoor S."/>
            <person name="Bilcke G."/>
        </authorList>
    </citation>
    <scope>NUCLEOTIDE SEQUENCE</scope>
</reference>
<keyword evidence="1" id="KW-1133">Transmembrane helix</keyword>
<dbReference type="EMBL" id="CAKOGP040001843">
    <property type="protein sequence ID" value="CAJ1953817.1"/>
    <property type="molecule type" value="Genomic_DNA"/>
</dbReference>
<keyword evidence="1" id="KW-0472">Membrane</keyword>
<proteinExistence type="predicted"/>
<gene>
    <name evidence="2" type="ORF">CYCCA115_LOCUS14416</name>
</gene>
<keyword evidence="1" id="KW-0812">Transmembrane</keyword>
<organism evidence="2 3">
    <name type="scientific">Cylindrotheca closterium</name>
    <dbReference type="NCBI Taxonomy" id="2856"/>
    <lineage>
        <taxon>Eukaryota</taxon>
        <taxon>Sar</taxon>
        <taxon>Stramenopiles</taxon>
        <taxon>Ochrophyta</taxon>
        <taxon>Bacillariophyta</taxon>
        <taxon>Bacillariophyceae</taxon>
        <taxon>Bacillariophycidae</taxon>
        <taxon>Bacillariales</taxon>
        <taxon>Bacillariaceae</taxon>
        <taxon>Cylindrotheca</taxon>
    </lineage>
</organism>
<evidence type="ECO:0000313" key="3">
    <source>
        <dbReference type="Proteomes" id="UP001295423"/>
    </source>
</evidence>
<comment type="caution">
    <text evidence="2">The sequence shown here is derived from an EMBL/GenBank/DDBJ whole genome shotgun (WGS) entry which is preliminary data.</text>
</comment>